<comment type="caution">
    <text evidence="1">The sequence shown here is derived from an EMBL/GenBank/DDBJ whole genome shotgun (WGS) entry which is preliminary data.</text>
</comment>
<protein>
    <submittedName>
        <fullName evidence="1">Uncharacterized protein</fullName>
    </submittedName>
</protein>
<gene>
    <name evidence="1" type="ORF">BJ138DRAFT_1184195</name>
</gene>
<keyword evidence="2" id="KW-1185">Reference proteome</keyword>
<name>A0ACB7ZSP6_9AGAM</name>
<proteinExistence type="predicted"/>
<reference evidence="1" key="1">
    <citation type="journal article" date="2021" name="New Phytol.">
        <title>Evolutionary innovations through gain and loss of genes in the ectomycorrhizal Boletales.</title>
        <authorList>
            <person name="Wu G."/>
            <person name="Miyauchi S."/>
            <person name="Morin E."/>
            <person name="Kuo A."/>
            <person name="Drula E."/>
            <person name="Varga T."/>
            <person name="Kohler A."/>
            <person name="Feng B."/>
            <person name="Cao Y."/>
            <person name="Lipzen A."/>
            <person name="Daum C."/>
            <person name="Hundley H."/>
            <person name="Pangilinan J."/>
            <person name="Johnson J."/>
            <person name="Barry K."/>
            <person name="LaButti K."/>
            <person name="Ng V."/>
            <person name="Ahrendt S."/>
            <person name="Min B."/>
            <person name="Choi I.G."/>
            <person name="Park H."/>
            <person name="Plett J.M."/>
            <person name="Magnuson J."/>
            <person name="Spatafora J.W."/>
            <person name="Nagy L.G."/>
            <person name="Henrissat B."/>
            <person name="Grigoriev I.V."/>
            <person name="Yang Z.L."/>
            <person name="Xu J."/>
            <person name="Martin F.M."/>
        </authorList>
    </citation>
    <scope>NUCLEOTIDE SEQUENCE</scope>
    <source>
        <strain evidence="1">ATCC 28755</strain>
    </source>
</reference>
<dbReference type="Proteomes" id="UP000790377">
    <property type="component" value="Unassembled WGS sequence"/>
</dbReference>
<sequence length="508" mass="55634">MAGKRTKTTEPAHSPTHSHSDQDSDSDAPPETLTNTASRAHAKTVEAQVKAAEAGEKARRKERNRAREEQRWGGEAVVSVSGEKVRETAKAAHKKNGKEKAKDRNKESLKVVDDEDGASDDDDEEMEMDENDDAAHELVARMNRAMEDAAAEIDDDDDESEMDDDDESEMDDDELADEDKVGDNDDEDGVENASDDDDDNDDNGDDDDGSEDDEEDSDDDELDADEGDELNAMEVDASEDSASDDDDDDDDDPDESQSHPPKSQSKHSSKSKSIPRSQYLDPDLFAAAFASTATPPAAAMSKRLDATKPTQKVRRKARSGTKAFKDVIIGTRTHRTLQHPHALPARVHPSRKVRAFLERSLKLLMRDGSKSTSTRADEGKGENEGGKKTTSRSTQNRLRAKGERWERRPARACTLTANIGTLKADGAPRGSMWPATGEGEVIGQFISSCYMNRTLRPLYMSLIASGLVPMAPGVKRFQVVNLAIHSRNHLPPPRRTLTGQAALGRQTG</sequence>
<dbReference type="EMBL" id="MU268579">
    <property type="protein sequence ID" value="KAH7904179.1"/>
    <property type="molecule type" value="Genomic_DNA"/>
</dbReference>
<evidence type="ECO:0000313" key="1">
    <source>
        <dbReference type="EMBL" id="KAH7904179.1"/>
    </source>
</evidence>
<accession>A0ACB7ZSP6</accession>
<evidence type="ECO:0000313" key="2">
    <source>
        <dbReference type="Proteomes" id="UP000790377"/>
    </source>
</evidence>
<organism evidence="1 2">
    <name type="scientific">Hygrophoropsis aurantiaca</name>
    <dbReference type="NCBI Taxonomy" id="72124"/>
    <lineage>
        <taxon>Eukaryota</taxon>
        <taxon>Fungi</taxon>
        <taxon>Dikarya</taxon>
        <taxon>Basidiomycota</taxon>
        <taxon>Agaricomycotina</taxon>
        <taxon>Agaricomycetes</taxon>
        <taxon>Agaricomycetidae</taxon>
        <taxon>Boletales</taxon>
        <taxon>Coniophorineae</taxon>
        <taxon>Hygrophoropsidaceae</taxon>
        <taxon>Hygrophoropsis</taxon>
    </lineage>
</organism>